<dbReference type="AlphaFoldDB" id="A0A917RGK5"/>
<evidence type="ECO:0000256" key="1">
    <source>
        <dbReference type="SAM" id="Phobius"/>
    </source>
</evidence>
<protein>
    <submittedName>
        <fullName evidence="2">Uncharacterized protein</fullName>
    </submittedName>
</protein>
<keyword evidence="1" id="KW-0472">Membrane</keyword>
<dbReference type="Proteomes" id="UP000638263">
    <property type="component" value="Unassembled WGS sequence"/>
</dbReference>
<gene>
    <name evidence="2" type="ORF">GCM10011588_20040</name>
</gene>
<reference evidence="2" key="1">
    <citation type="journal article" date="2014" name="Int. J. Syst. Evol. Microbiol.">
        <title>Complete genome sequence of Corynebacterium casei LMG S-19264T (=DSM 44701T), isolated from a smear-ripened cheese.</title>
        <authorList>
            <consortium name="US DOE Joint Genome Institute (JGI-PGF)"/>
            <person name="Walter F."/>
            <person name="Albersmeier A."/>
            <person name="Kalinowski J."/>
            <person name="Ruckert C."/>
        </authorList>
    </citation>
    <scope>NUCLEOTIDE SEQUENCE</scope>
    <source>
        <strain evidence="2">CGMCC 4.3508</strain>
    </source>
</reference>
<feature type="transmembrane region" description="Helical" evidence="1">
    <location>
        <begin position="137"/>
        <end position="158"/>
    </location>
</feature>
<feature type="transmembrane region" description="Helical" evidence="1">
    <location>
        <begin position="20"/>
        <end position="41"/>
    </location>
</feature>
<keyword evidence="3" id="KW-1185">Reference proteome</keyword>
<name>A0A917RGK5_9NOCA</name>
<evidence type="ECO:0000313" key="3">
    <source>
        <dbReference type="Proteomes" id="UP000638263"/>
    </source>
</evidence>
<proteinExistence type="predicted"/>
<keyword evidence="1" id="KW-0812">Transmembrane</keyword>
<feature type="transmembrane region" description="Helical" evidence="1">
    <location>
        <begin position="206"/>
        <end position="225"/>
    </location>
</feature>
<accession>A0A917RGK5</accession>
<sequence>MIARALDVSRIHTVAWPLLIAWPLAILFAAFAIPWVIFALIDATDANTTGSIYSILGVTMAFYMGAMTQTFPFALGLGVTRRDFFTATVLVGAGQVAGISLLLWVLAVIEDHTDGWGVRMEMFGLPADFTDSRLTQLATYAAFLGLVACVSLFLGAVYQRWRVTGLYTAGAVFLLVGGLAAIVVSWQRWWPEVGSWFADTPRAVPMVVLPTVLALASLIGAWLTIRRATA</sequence>
<comment type="caution">
    <text evidence="2">The sequence shown here is derived from an EMBL/GenBank/DDBJ whole genome shotgun (WGS) entry which is preliminary data.</text>
</comment>
<feature type="transmembrane region" description="Helical" evidence="1">
    <location>
        <begin position="165"/>
        <end position="186"/>
    </location>
</feature>
<organism evidence="2 3">
    <name type="scientific">Nocardia jinanensis</name>
    <dbReference type="NCBI Taxonomy" id="382504"/>
    <lineage>
        <taxon>Bacteria</taxon>
        <taxon>Bacillati</taxon>
        <taxon>Actinomycetota</taxon>
        <taxon>Actinomycetes</taxon>
        <taxon>Mycobacteriales</taxon>
        <taxon>Nocardiaceae</taxon>
        <taxon>Nocardia</taxon>
    </lineage>
</organism>
<keyword evidence="1" id="KW-1133">Transmembrane helix</keyword>
<reference evidence="2" key="2">
    <citation type="submission" date="2020-09" db="EMBL/GenBank/DDBJ databases">
        <authorList>
            <person name="Sun Q."/>
            <person name="Zhou Y."/>
        </authorList>
    </citation>
    <scope>NUCLEOTIDE SEQUENCE</scope>
    <source>
        <strain evidence="2">CGMCC 4.3508</strain>
    </source>
</reference>
<feature type="transmembrane region" description="Helical" evidence="1">
    <location>
        <begin position="53"/>
        <end position="77"/>
    </location>
</feature>
<dbReference type="RefSeq" id="WP_058855857.1">
    <property type="nucleotide sequence ID" value="NZ_BMMH01000003.1"/>
</dbReference>
<evidence type="ECO:0000313" key="2">
    <source>
        <dbReference type="EMBL" id="GGL05557.1"/>
    </source>
</evidence>
<feature type="transmembrane region" description="Helical" evidence="1">
    <location>
        <begin position="84"/>
        <end position="109"/>
    </location>
</feature>
<dbReference type="EMBL" id="BMMH01000003">
    <property type="protein sequence ID" value="GGL05557.1"/>
    <property type="molecule type" value="Genomic_DNA"/>
</dbReference>